<evidence type="ECO:0000256" key="1">
    <source>
        <dbReference type="SAM" id="MobiDB-lite"/>
    </source>
</evidence>
<dbReference type="Proteomes" id="UP000504882">
    <property type="component" value="Unassembled WGS sequence"/>
</dbReference>
<keyword evidence="2" id="KW-1133">Transmembrane helix</keyword>
<evidence type="ECO:0000313" key="4">
    <source>
        <dbReference type="Proteomes" id="UP000504882"/>
    </source>
</evidence>
<comment type="caution">
    <text evidence="3">The sequence shown here is derived from an EMBL/GenBank/DDBJ whole genome shotgun (WGS) entry which is preliminary data.</text>
</comment>
<sequence length="107" mass="10824">MSDAGESGTQGSGGLRVPDPSPVGSAVVLTFGVALLVGGWLAVDHARYLSLVWELTGAAQNDPGRVWLTVGLIVAGVGLVATLVGVYRLAVGVDYAAHRWAANAPGT</sequence>
<feature type="transmembrane region" description="Helical" evidence="2">
    <location>
        <begin position="64"/>
        <end position="90"/>
    </location>
</feature>
<keyword evidence="2" id="KW-0812">Transmembrane</keyword>
<organism evidence="3 4">
    <name type="scientific">Occultella glacieicola</name>
    <dbReference type="NCBI Taxonomy" id="2518684"/>
    <lineage>
        <taxon>Bacteria</taxon>
        <taxon>Bacillati</taxon>
        <taxon>Actinomycetota</taxon>
        <taxon>Actinomycetes</taxon>
        <taxon>Micrococcales</taxon>
        <taxon>Ruaniaceae</taxon>
        <taxon>Occultella</taxon>
    </lineage>
</organism>
<keyword evidence="2" id="KW-0472">Membrane</keyword>
<feature type="region of interest" description="Disordered" evidence="1">
    <location>
        <begin position="1"/>
        <end position="20"/>
    </location>
</feature>
<feature type="transmembrane region" description="Helical" evidence="2">
    <location>
        <begin position="23"/>
        <end position="43"/>
    </location>
</feature>
<keyword evidence="4" id="KW-1185">Reference proteome</keyword>
<dbReference type="RefSeq" id="WP_133107996.1">
    <property type="nucleotide sequence ID" value="NZ_SMNA01000005.1"/>
</dbReference>
<reference evidence="3 4" key="1">
    <citation type="submission" date="2019-03" db="EMBL/GenBank/DDBJ databases">
        <title>Genomic features of bacteria from cold environments.</title>
        <authorList>
            <person name="Shen L."/>
        </authorList>
    </citation>
    <scope>NUCLEOTIDE SEQUENCE [LARGE SCALE GENOMIC DNA]</scope>
    <source>
        <strain evidence="4">T3246-1</strain>
    </source>
</reference>
<evidence type="ECO:0000256" key="2">
    <source>
        <dbReference type="SAM" id="Phobius"/>
    </source>
</evidence>
<evidence type="ECO:0000313" key="3">
    <source>
        <dbReference type="EMBL" id="TDE94270.1"/>
    </source>
</evidence>
<gene>
    <name evidence="3" type="ORF">EXU48_12645</name>
</gene>
<proteinExistence type="predicted"/>
<dbReference type="EMBL" id="SMNA01000005">
    <property type="protein sequence ID" value="TDE94270.1"/>
    <property type="molecule type" value="Genomic_DNA"/>
</dbReference>
<protein>
    <submittedName>
        <fullName evidence="3">Uncharacterized protein</fullName>
    </submittedName>
</protein>
<accession>A0ABY2E441</accession>
<name>A0ABY2E441_9MICO</name>